<dbReference type="InterPro" id="IPR012347">
    <property type="entry name" value="Ferritin-like"/>
</dbReference>
<accession>A0ABY4KG43</accession>
<dbReference type="EMBL" id="CP096205">
    <property type="protein sequence ID" value="UPQ79773.1"/>
    <property type="molecule type" value="Genomic_DNA"/>
</dbReference>
<dbReference type="InterPro" id="IPR011971">
    <property type="entry name" value="CHP02284"/>
</dbReference>
<organism evidence="2 3">
    <name type="scientific">Flavobacterium azooxidireducens</name>
    <dbReference type="NCBI Taxonomy" id="1871076"/>
    <lineage>
        <taxon>Bacteria</taxon>
        <taxon>Pseudomonadati</taxon>
        <taxon>Bacteroidota</taxon>
        <taxon>Flavobacteriia</taxon>
        <taxon>Flavobacteriales</taxon>
        <taxon>Flavobacteriaceae</taxon>
        <taxon>Flavobacterium</taxon>
    </lineage>
</organism>
<sequence length="155" mass="18024">MENSKTKTVEILNSLVEVNNDRIQGYETAIREAKDSQLKVEFSLFIVTSKRCVMELCDEIKRLGGSPIGLNKTSGKFFKLWMDLEKTISENLNRALLDSCVFREDIAIGNYDDWLIDDVKNEVDERHNMMIRTQRTELCREREKLKALRELICSS</sequence>
<dbReference type="Proteomes" id="UP000830583">
    <property type="component" value="Chromosome"/>
</dbReference>
<keyword evidence="3" id="KW-1185">Reference proteome</keyword>
<evidence type="ECO:0000259" key="1">
    <source>
        <dbReference type="Pfam" id="PF09537"/>
    </source>
</evidence>
<dbReference type="RefSeq" id="WP_248435178.1">
    <property type="nucleotide sequence ID" value="NZ_CP096205.1"/>
</dbReference>
<reference evidence="2" key="1">
    <citation type="submission" date="2022-04" db="EMBL/GenBank/DDBJ databases">
        <title>Consumption of N2O by Flavobacterium azooxidireducens sp. nov. isolated from Decomposing Leaf Litter of Phragmites australis (Cav.).</title>
        <authorList>
            <person name="Behrendt U."/>
            <person name="Spanner T."/>
            <person name="Augustin J."/>
            <person name="Horn M.A."/>
            <person name="Kolb S."/>
            <person name="Ulrich A."/>
        </authorList>
    </citation>
    <scope>NUCLEOTIDE SEQUENCE</scope>
    <source>
        <strain evidence="2">IGB 4-14</strain>
    </source>
</reference>
<dbReference type="Gene3D" id="1.20.1260.10">
    <property type="match status" value="1"/>
</dbReference>
<proteinExistence type="predicted"/>
<protein>
    <submittedName>
        <fullName evidence="2">PA2169 family four-helix-bundle protein</fullName>
    </submittedName>
</protein>
<feature type="domain" description="DUF2383" evidence="1">
    <location>
        <begin position="8"/>
        <end position="115"/>
    </location>
</feature>
<gene>
    <name evidence="2" type="ORF">M0M57_02800</name>
</gene>
<evidence type="ECO:0000313" key="3">
    <source>
        <dbReference type="Proteomes" id="UP000830583"/>
    </source>
</evidence>
<dbReference type="NCBIfam" id="TIGR02284">
    <property type="entry name" value="PA2169 family four-helix-bundle protein"/>
    <property type="match status" value="1"/>
</dbReference>
<dbReference type="Pfam" id="PF09537">
    <property type="entry name" value="DUF2383"/>
    <property type="match status" value="1"/>
</dbReference>
<name>A0ABY4KG43_9FLAO</name>
<dbReference type="InterPro" id="IPR019052">
    <property type="entry name" value="DUF2383"/>
</dbReference>
<evidence type="ECO:0000313" key="2">
    <source>
        <dbReference type="EMBL" id="UPQ79773.1"/>
    </source>
</evidence>